<comment type="caution">
    <text evidence="2">The sequence shown here is derived from an EMBL/GenBank/DDBJ whole genome shotgun (WGS) entry which is preliminary data.</text>
</comment>
<protein>
    <submittedName>
        <fullName evidence="2">Uncharacterized protein</fullName>
    </submittedName>
</protein>
<sequence>PEPPQLPPAPTAPPSPPPLRAPPPPPPRGLLRSAVVQLVATRKTKFLSSQRVVMQRSAKSAKN</sequence>
<feature type="non-terminal residue" evidence="2">
    <location>
        <position position="1"/>
    </location>
</feature>
<evidence type="ECO:0000313" key="2">
    <source>
        <dbReference type="EMBL" id="KAI8035277.1"/>
    </source>
</evidence>
<dbReference type="AlphaFoldDB" id="A0A9P9YE04"/>
<evidence type="ECO:0000256" key="1">
    <source>
        <dbReference type="SAM" id="MobiDB-lite"/>
    </source>
</evidence>
<organism evidence="2 3">
    <name type="scientific">Drosophila gunungcola</name>
    <name type="common">fruit fly</name>
    <dbReference type="NCBI Taxonomy" id="103775"/>
    <lineage>
        <taxon>Eukaryota</taxon>
        <taxon>Metazoa</taxon>
        <taxon>Ecdysozoa</taxon>
        <taxon>Arthropoda</taxon>
        <taxon>Hexapoda</taxon>
        <taxon>Insecta</taxon>
        <taxon>Pterygota</taxon>
        <taxon>Neoptera</taxon>
        <taxon>Endopterygota</taxon>
        <taxon>Diptera</taxon>
        <taxon>Brachycera</taxon>
        <taxon>Muscomorpha</taxon>
        <taxon>Ephydroidea</taxon>
        <taxon>Drosophilidae</taxon>
        <taxon>Drosophila</taxon>
        <taxon>Sophophora</taxon>
    </lineage>
</organism>
<dbReference type="Proteomes" id="UP001059596">
    <property type="component" value="Unassembled WGS sequence"/>
</dbReference>
<accession>A0A9P9YE04</accession>
<gene>
    <name evidence="2" type="ORF">M5D96_011934</name>
</gene>
<reference evidence="2" key="1">
    <citation type="journal article" date="2023" name="Genome Biol. Evol.">
        <title>Long-read-based Genome Assembly of Drosophila gunungcola Reveals Fewer Chemosensory Genes in Flower-breeding Species.</title>
        <authorList>
            <person name="Negi A."/>
            <person name="Liao B.Y."/>
            <person name="Yeh S.D."/>
        </authorList>
    </citation>
    <scope>NUCLEOTIDE SEQUENCE</scope>
    <source>
        <strain evidence="2">Sukarami</strain>
    </source>
</reference>
<evidence type="ECO:0000313" key="3">
    <source>
        <dbReference type="Proteomes" id="UP001059596"/>
    </source>
</evidence>
<feature type="compositionally biased region" description="Pro residues" evidence="1">
    <location>
        <begin position="1"/>
        <end position="28"/>
    </location>
</feature>
<name>A0A9P9YE04_9MUSC</name>
<proteinExistence type="predicted"/>
<feature type="region of interest" description="Disordered" evidence="1">
    <location>
        <begin position="1"/>
        <end position="30"/>
    </location>
</feature>
<keyword evidence="3" id="KW-1185">Reference proteome</keyword>
<dbReference type="EMBL" id="JAMKOV010000040">
    <property type="protein sequence ID" value="KAI8035277.1"/>
    <property type="molecule type" value="Genomic_DNA"/>
</dbReference>